<keyword evidence="1" id="KW-0732">Signal</keyword>
<proteinExistence type="predicted"/>
<feature type="chain" id="PRO_5045233107" description="Secreted protein" evidence="1">
    <location>
        <begin position="31"/>
        <end position="236"/>
    </location>
</feature>
<sequence>MKKNILTKNHFLIIGGLLLILCLFPYNAKAADNTNLPQSNEIIYDCNKNLTAEEVDKRFSDISTKYVANEAFSKEDAEFVVRYSDKEEKEEPVAKPLLKGVNFYKGTSSKSFNKSKTSMGVKVTFSGKISSHLNAINPGDQWYSGKTTAKINSGSSKVKKIKSVVSQNTYGLIGNSGTYIGLVHKSSLSSTTSKKGATTNYLDQKKKYSALLVSYAYTTTYVEVSTTSGTFNLYGV</sequence>
<evidence type="ECO:0008006" key="4">
    <source>
        <dbReference type="Google" id="ProtNLM"/>
    </source>
</evidence>
<gene>
    <name evidence="2" type="ORF">NT05LM_0157</name>
</gene>
<comment type="caution">
    <text evidence="2">The sequence shown here is derived from an EMBL/GenBank/DDBJ whole genome shotgun (WGS) entry which is preliminary data.</text>
</comment>
<organism evidence="2 3">
    <name type="scientific">Listeria marthii FSL S4-120</name>
    <dbReference type="NCBI Taxonomy" id="702457"/>
    <lineage>
        <taxon>Bacteria</taxon>
        <taxon>Bacillati</taxon>
        <taxon>Bacillota</taxon>
        <taxon>Bacilli</taxon>
        <taxon>Bacillales</taxon>
        <taxon>Listeriaceae</taxon>
        <taxon>Listeria</taxon>
    </lineage>
</organism>
<accession>A0ABN0C0X2</accession>
<reference evidence="2 3" key="1">
    <citation type="journal article" date="2010" name="Microbiol. Resour. Announc.">
        <title>Comparative genomics of the bacterial genus Listeria: Genome evolution is characterized by limited gene acquisition and limited gene loss.</title>
        <authorList>
            <person name="den Bakker H.C."/>
            <person name="Cummings C.A."/>
            <person name="Ferreira V."/>
            <person name="Vatta P."/>
            <person name="Orsi R.H."/>
            <person name="Degoricija L."/>
            <person name="Barker M."/>
            <person name="Petrauskene O."/>
            <person name="Furtado M.R."/>
            <person name="Wiedmann M."/>
        </authorList>
    </citation>
    <scope>NUCLEOTIDE SEQUENCE [LARGE SCALE GENOMIC DNA]</scope>
    <source>
        <strain evidence="2 3">FSL S4-120</strain>
    </source>
</reference>
<name>A0ABN0C0X2_9LIST</name>
<evidence type="ECO:0000313" key="3">
    <source>
        <dbReference type="Proteomes" id="UP000003412"/>
    </source>
</evidence>
<evidence type="ECO:0000313" key="2">
    <source>
        <dbReference type="EMBL" id="EFR89162.1"/>
    </source>
</evidence>
<dbReference type="EMBL" id="ADXF01000086">
    <property type="protein sequence ID" value="EFR89162.1"/>
    <property type="molecule type" value="Genomic_DNA"/>
</dbReference>
<keyword evidence="3" id="KW-1185">Reference proteome</keyword>
<dbReference type="Proteomes" id="UP000003412">
    <property type="component" value="Chromosome"/>
</dbReference>
<feature type="signal peptide" evidence="1">
    <location>
        <begin position="1"/>
        <end position="30"/>
    </location>
</feature>
<evidence type="ECO:0000256" key="1">
    <source>
        <dbReference type="SAM" id="SignalP"/>
    </source>
</evidence>
<protein>
    <recommendedName>
        <fullName evidence="4">Secreted protein</fullName>
    </recommendedName>
</protein>